<dbReference type="PANTHER" id="PTHR45662:SF2">
    <property type="entry name" value="PHOSPHATIDYLINOSITOL-3-PHOSPHATASE SAC1"/>
    <property type="match status" value="1"/>
</dbReference>
<dbReference type="Pfam" id="PF02383">
    <property type="entry name" value="Syja_N"/>
    <property type="match status" value="1"/>
</dbReference>
<sequence length="484" mass="55937">MPAANTRIPETEVVKTYDLVGVLGIFRTEQNSGINEHLLFVQDGDVLGKIDGSVVYSIRRVRALQIVGDGGSEEVESVINLIESHPFYCTGAEIKECYQWNSILRRNFNKRTRKQGRRKRVSHSLFVEDKEEQETEFEKNEQNYAIFSDSDSFSLLNLFSGYYEYQTYRNGSIHYTFEIRSFVSTNKIGPRMLCRGVDEDGNAAFFVKTSFRCNSNQSKNDEPEINFTIFRGSVPLFWAQTDPLKPSKIWFEGTEKENSGAFRKHMDQMKQKNEDVVVIDLLGHSKYEAILSQMYREKCCKQKIKYINFHLNAHINDYENMKRLLYDKIHRIGADDNGCILDEETSAESEISAFETETLASYSLLEESECFSNTPQIDQNRVYRVNCLDCLDRTNLCQFLIFNYHNPYKFNIVKSMWKNNGNALAQLYTGSQALKSDFSKEKKRSLLSRVNDIMISANRMINNKFNDGEKQRVIDLLLKGGNGK</sequence>
<dbReference type="Proteomes" id="UP000192639">
    <property type="component" value="Unassembled WGS sequence"/>
</dbReference>
<dbReference type="GO" id="GO:0043812">
    <property type="term" value="F:phosphatidylinositol-4-phosphate phosphatase activity"/>
    <property type="evidence" value="ECO:0007669"/>
    <property type="project" value="TreeGrafter"/>
</dbReference>
<dbReference type="InterPro" id="IPR002013">
    <property type="entry name" value="SAC_dom"/>
</dbReference>
<dbReference type="VEuPathDB" id="MicrosporidiaDB:ECANGB1_1120"/>
<dbReference type="AlphaFoldDB" id="A0A1Y1S6Q7"/>
<organism evidence="2 3">
    <name type="scientific">Enterospora canceri</name>
    <dbReference type="NCBI Taxonomy" id="1081671"/>
    <lineage>
        <taxon>Eukaryota</taxon>
        <taxon>Fungi</taxon>
        <taxon>Fungi incertae sedis</taxon>
        <taxon>Microsporidia</taxon>
        <taxon>Enterocytozoonidae</taxon>
        <taxon>Enterospora</taxon>
    </lineage>
</organism>
<dbReference type="PROSITE" id="PS50275">
    <property type="entry name" value="SAC"/>
    <property type="match status" value="1"/>
</dbReference>
<comment type="caution">
    <text evidence="2">The sequence shown here is derived from an EMBL/GenBank/DDBJ whole genome shotgun (WGS) entry which is preliminary data.</text>
</comment>
<name>A0A1Y1S6Q7_9MICR</name>
<protein>
    <submittedName>
        <fullName evidence="2">SYJ1</fullName>
    </submittedName>
</protein>
<accession>A0A1Y1S6Q7</accession>
<dbReference type="EMBL" id="LWDP01000031">
    <property type="protein sequence ID" value="ORD94141.1"/>
    <property type="molecule type" value="Genomic_DNA"/>
</dbReference>
<dbReference type="PANTHER" id="PTHR45662">
    <property type="entry name" value="PHOSPHATIDYLINOSITIDE PHOSPHATASE SAC1"/>
    <property type="match status" value="1"/>
</dbReference>
<gene>
    <name evidence="2" type="primary">SYJ1</name>
    <name evidence="2" type="ORF">ECANGB1_1120</name>
</gene>
<evidence type="ECO:0000313" key="3">
    <source>
        <dbReference type="Proteomes" id="UP000192639"/>
    </source>
</evidence>
<dbReference type="GO" id="GO:0005783">
    <property type="term" value="C:endoplasmic reticulum"/>
    <property type="evidence" value="ECO:0007669"/>
    <property type="project" value="TreeGrafter"/>
</dbReference>
<feature type="domain" description="SAC" evidence="1">
    <location>
        <begin position="98"/>
        <end position="430"/>
    </location>
</feature>
<dbReference type="GO" id="GO:0046856">
    <property type="term" value="P:phosphatidylinositol dephosphorylation"/>
    <property type="evidence" value="ECO:0007669"/>
    <property type="project" value="TreeGrafter"/>
</dbReference>
<dbReference type="OrthoDB" id="405996at2759"/>
<evidence type="ECO:0000259" key="1">
    <source>
        <dbReference type="PROSITE" id="PS50275"/>
    </source>
</evidence>
<reference evidence="2 3" key="1">
    <citation type="journal article" date="2017" name="Environ. Microbiol.">
        <title>Decay of the glycolytic pathway and adaptation to intranuclear parasitism within Enterocytozoonidae microsporidia.</title>
        <authorList>
            <person name="Wiredu Boakye D."/>
            <person name="Jaroenlak P."/>
            <person name="Prachumwat A."/>
            <person name="Williams T.A."/>
            <person name="Bateman K.S."/>
            <person name="Itsathitphaisarn O."/>
            <person name="Sritunyalucksana K."/>
            <person name="Paszkiewicz K.H."/>
            <person name="Moore K.A."/>
            <person name="Stentiford G.D."/>
            <person name="Williams B.A."/>
        </authorList>
    </citation>
    <scope>NUCLEOTIDE SEQUENCE [LARGE SCALE GENOMIC DNA]</scope>
    <source>
        <strain evidence="2 3">GB1</strain>
    </source>
</reference>
<keyword evidence="3" id="KW-1185">Reference proteome</keyword>
<proteinExistence type="predicted"/>
<evidence type="ECO:0000313" key="2">
    <source>
        <dbReference type="EMBL" id="ORD94141.1"/>
    </source>
</evidence>